<protein>
    <submittedName>
        <fullName evidence="1">Uncharacterized protein</fullName>
    </submittedName>
</protein>
<dbReference type="AlphaFoldDB" id="A0A2P2K3T3"/>
<dbReference type="EMBL" id="GGEC01019855">
    <property type="protein sequence ID" value="MBX00339.1"/>
    <property type="molecule type" value="Transcribed_RNA"/>
</dbReference>
<name>A0A2P2K3T3_RHIMU</name>
<accession>A0A2P2K3T3</accession>
<proteinExistence type="predicted"/>
<evidence type="ECO:0000313" key="1">
    <source>
        <dbReference type="EMBL" id="MBX00339.1"/>
    </source>
</evidence>
<reference evidence="1" key="1">
    <citation type="submission" date="2018-02" db="EMBL/GenBank/DDBJ databases">
        <title>Rhizophora mucronata_Transcriptome.</title>
        <authorList>
            <person name="Meera S.P."/>
            <person name="Sreeshan A."/>
            <person name="Augustine A."/>
        </authorList>
    </citation>
    <scope>NUCLEOTIDE SEQUENCE</scope>
    <source>
        <tissue evidence="1">Leaf</tissue>
    </source>
</reference>
<organism evidence="1">
    <name type="scientific">Rhizophora mucronata</name>
    <name type="common">Asiatic mangrove</name>
    <dbReference type="NCBI Taxonomy" id="61149"/>
    <lineage>
        <taxon>Eukaryota</taxon>
        <taxon>Viridiplantae</taxon>
        <taxon>Streptophyta</taxon>
        <taxon>Embryophyta</taxon>
        <taxon>Tracheophyta</taxon>
        <taxon>Spermatophyta</taxon>
        <taxon>Magnoliopsida</taxon>
        <taxon>eudicotyledons</taxon>
        <taxon>Gunneridae</taxon>
        <taxon>Pentapetalae</taxon>
        <taxon>rosids</taxon>
        <taxon>fabids</taxon>
        <taxon>Malpighiales</taxon>
        <taxon>Rhizophoraceae</taxon>
        <taxon>Rhizophora</taxon>
    </lineage>
</organism>
<sequence>MYNKETTVAKTFHTRQMRVPRKHEPSIIHSAHQLFLGLDLFSR</sequence>